<dbReference type="RefSeq" id="WP_377576247.1">
    <property type="nucleotide sequence ID" value="NZ_JBHTMP010000060.1"/>
</dbReference>
<keyword evidence="6" id="KW-1003">Cell membrane</keyword>
<feature type="transmembrane region" description="Helical" evidence="6">
    <location>
        <begin position="7"/>
        <end position="37"/>
    </location>
</feature>
<organism evidence="7 8">
    <name type="scientific">Micromonospora sonneratiae</name>
    <dbReference type="NCBI Taxonomy" id="1184706"/>
    <lineage>
        <taxon>Bacteria</taxon>
        <taxon>Bacillati</taxon>
        <taxon>Actinomycetota</taxon>
        <taxon>Actinomycetes</taxon>
        <taxon>Micromonosporales</taxon>
        <taxon>Micromonosporaceae</taxon>
        <taxon>Micromonospora</taxon>
    </lineage>
</organism>
<evidence type="ECO:0000256" key="4">
    <source>
        <dbReference type="ARBA" id="ARBA00022989"/>
    </source>
</evidence>
<evidence type="ECO:0000313" key="8">
    <source>
        <dbReference type="Proteomes" id="UP001597260"/>
    </source>
</evidence>
<dbReference type="Pfam" id="PF01925">
    <property type="entry name" value="TauE"/>
    <property type="match status" value="1"/>
</dbReference>
<feature type="transmembrane region" description="Helical" evidence="6">
    <location>
        <begin position="73"/>
        <end position="92"/>
    </location>
</feature>
<feature type="transmembrane region" description="Helical" evidence="6">
    <location>
        <begin position="43"/>
        <end position="61"/>
    </location>
</feature>
<evidence type="ECO:0000313" key="7">
    <source>
        <dbReference type="EMBL" id="MFD1324883.1"/>
    </source>
</evidence>
<reference evidence="8" key="1">
    <citation type="journal article" date="2019" name="Int. J. Syst. Evol. Microbiol.">
        <title>The Global Catalogue of Microorganisms (GCM) 10K type strain sequencing project: providing services to taxonomists for standard genome sequencing and annotation.</title>
        <authorList>
            <consortium name="The Broad Institute Genomics Platform"/>
            <consortium name="The Broad Institute Genome Sequencing Center for Infectious Disease"/>
            <person name="Wu L."/>
            <person name="Ma J."/>
        </authorList>
    </citation>
    <scope>NUCLEOTIDE SEQUENCE [LARGE SCALE GENOMIC DNA]</scope>
    <source>
        <strain evidence="8">JCM 31037</strain>
    </source>
</reference>
<gene>
    <name evidence="7" type="ORF">ACFQ4H_27735</name>
</gene>
<dbReference type="PANTHER" id="PTHR43701:SF2">
    <property type="entry name" value="MEMBRANE TRANSPORTER PROTEIN YJNA-RELATED"/>
    <property type="match status" value="1"/>
</dbReference>
<dbReference type="InterPro" id="IPR051598">
    <property type="entry name" value="TSUP/Inactive_protease-like"/>
</dbReference>
<sequence>MTIFAGLALGVVIGAVLGALGGGGAVLTVPALVYLLGQPAGEATTSSLFIVGLTSIVGVLSHARSGNVRWRTGLAFGAAGTAAALLGSIVNQHVDPDLLLLVFAAFMALAATGMLLNSRARSDGESVPEESPVVAGPAGPTAVTTRAPTLATVKVVLIGTAVGFLTGLLGVGGGFIIVPALVLAIGLPMPAAVGTSLLIIVINSAASLAARVGTAHFDWALLVPFTLAAMVGTLAGKRVADRLPAAVSTRAFAVLILAVAAYTVGNTVLHPH</sequence>
<feature type="transmembrane region" description="Helical" evidence="6">
    <location>
        <begin position="247"/>
        <end position="269"/>
    </location>
</feature>
<keyword evidence="4 6" id="KW-1133">Transmembrane helix</keyword>
<keyword evidence="8" id="KW-1185">Reference proteome</keyword>
<comment type="similarity">
    <text evidence="2 6">Belongs to the 4-toluene sulfonate uptake permease (TSUP) (TC 2.A.102) family.</text>
</comment>
<keyword evidence="5 6" id="KW-0472">Membrane</keyword>
<feature type="transmembrane region" description="Helical" evidence="6">
    <location>
        <begin position="191"/>
        <end position="210"/>
    </location>
</feature>
<dbReference type="PANTHER" id="PTHR43701">
    <property type="entry name" value="MEMBRANE TRANSPORTER PROTEIN MJ0441-RELATED"/>
    <property type="match status" value="1"/>
</dbReference>
<name>A0ABW3YLX7_9ACTN</name>
<comment type="subcellular location">
    <subcellularLocation>
        <location evidence="6">Cell membrane</location>
        <topology evidence="6">Multi-pass membrane protein</topology>
    </subcellularLocation>
    <subcellularLocation>
        <location evidence="1">Membrane</location>
        <topology evidence="1">Multi-pass membrane protein</topology>
    </subcellularLocation>
</comment>
<dbReference type="EMBL" id="JBHTMP010000060">
    <property type="protein sequence ID" value="MFD1324883.1"/>
    <property type="molecule type" value="Genomic_DNA"/>
</dbReference>
<proteinExistence type="inferred from homology"/>
<evidence type="ECO:0000256" key="6">
    <source>
        <dbReference type="RuleBase" id="RU363041"/>
    </source>
</evidence>
<dbReference type="InterPro" id="IPR002781">
    <property type="entry name" value="TM_pro_TauE-like"/>
</dbReference>
<accession>A0ABW3YLX7</accession>
<evidence type="ECO:0000256" key="2">
    <source>
        <dbReference type="ARBA" id="ARBA00009142"/>
    </source>
</evidence>
<dbReference type="Proteomes" id="UP001597260">
    <property type="component" value="Unassembled WGS sequence"/>
</dbReference>
<evidence type="ECO:0000256" key="5">
    <source>
        <dbReference type="ARBA" id="ARBA00023136"/>
    </source>
</evidence>
<evidence type="ECO:0000256" key="3">
    <source>
        <dbReference type="ARBA" id="ARBA00022692"/>
    </source>
</evidence>
<keyword evidence="3 6" id="KW-0812">Transmembrane</keyword>
<protein>
    <recommendedName>
        <fullName evidence="6">Probable membrane transporter protein</fullName>
    </recommendedName>
</protein>
<evidence type="ECO:0000256" key="1">
    <source>
        <dbReference type="ARBA" id="ARBA00004141"/>
    </source>
</evidence>
<feature type="transmembrane region" description="Helical" evidence="6">
    <location>
        <begin position="217"/>
        <end position="235"/>
    </location>
</feature>
<feature type="transmembrane region" description="Helical" evidence="6">
    <location>
        <begin position="98"/>
        <end position="116"/>
    </location>
</feature>
<comment type="caution">
    <text evidence="7">The sequence shown here is derived from an EMBL/GenBank/DDBJ whole genome shotgun (WGS) entry which is preliminary data.</text>
</comment>
<feature type="transmembrane region" description="Helical" evidence="6">
    <location>
        <begin position="155"/>
        <end position="185"/>
    </location>
</feature>